<proteinExistence type="predicted"/>
<accession>A0ABW0GZG6</accession>
<sequence>MTSGALENMASRADTASYVTAGAGKVNPAVSAITLERFERPADIEQEWRELETSGITTVFQRYEWVDANIAHVLPHVNACPAIVLGRLNGDAAFILPLQIVKRGPVRMATWIGGDHAGYNFGLWSRQGAAAMAQLQGAQIKAMLGQVLTDVDCAFLQRTPKSHNGLAQPLTGLQACPSPTEGYCFDLADDFATILARTGGSRRRKNIRRQERKMRKAAGELACEILCDRERARLALDFFFKHKCRNLAMQGKTDGFTEPGVRAFFHELLERSIGMEEPLLQMAGLFAGGKLRAVKGTAIHHGCANILFSAYANDELAAFGPGSTLLYKHIQQCCERGLSVYDLGIGYEKYKDSWCDIIQELDDLYASFTPLGAAMVAALRFCEKLKGRMRRNPALWRGVKQAKAYISRRASSQIV</sequence>
<dbReference type="Gene3D" id="3.40.630.30">
    <property type="match status" value="1"/>
</dbReference>
<dbReference type="RefSeq" id="WP_378228805.1">
    <property type="nucleotide sequence ID" value="NZ_JBHSLL010000019.1"/>
</dbReference>
<keyword evidence="3" id="KW-1185">Reference proteome</keyword>
<gene>
    <name evidence="2" type="ORF">ACFPLB_07835</name>
</gene>
<evidence type="ECO:0000313" key="3">
    <source>
        <dbReference type="Proteomes" id="UP001596016"/>
    </source>
</evidence>
<dbReference type="Pfam" id="PF13480">
    <property type="entry name" value="Acetyltransf_6"/>
    <property type="match status" value="1"/>
</dbReference>
<name>A0ABW0GZG6_9HYPH</name>
<dbReference type="Proteomes" id="UP001596016">
    <property type="component" value="Unassembled WGS sequence"/>
</dbReference>
<dbReference type="InterPro" id="IPR038740">
    <property type="entry name" value="BioF2-like_GNAT_dom"/>
</dbReference>
<dbReference type="SUPFAM" id="SSF55729">
    <property type="entry name" value="Acyl-CoA N-acyltransferases (Nat)"/>
    <property type="match status" value="1"/>
</dbReference>
<evidence type="ECO:0000313" key="2">
    <source>
        <dbReference type="EMBL" id="MFC5385873.1"/>
    </source>
</evidence>
<feature type="domain" description="BioF2-like acetyltransferase" evidence="1">
    <location>
        <begin position="201"/>
        <end position="351"/>
    </location>
</feature>
<dbReference type="InterPro" id="IPR016181">
    <property type="entry name" value="Acyl_CoA_acyltransferase"/>
</dbReference>
<organism evidence="2 3">
    <name type="scientific">Aquamicrobium segne</name>
    <dbReference type="NCBI Taxonomy" id="469547"/>
    <lineage>
        <taxon>Bacteria</taxon>
        <taxon>Pseudomonadati</taxon>
        <taxon>Pseudomonadota</taxon>
        <taxon>Alphaproteobacteria</taxon>
        <taxon>Hyphomicrobiales</taxon>
        <taxon>Phyllobacteriaceae</taxon>
        <taxon>Aquamicrobium</taxon>
    </lineage>
</organism>
<comment type="caution">
    <text evidence="2">The sequence shown here is derived from an EMBL/GenBank/DDBJ whole genome shotgun (WGS) entry which is preliminary data.</text>
</comment>
<evidence type="ECO:0000259" key="1">
    <source>
        <dbReference type="Pfam" id="PF13480"/>
    </source>
</evidence>
<protein>
    <submittedName>
        <fullName evidence="2">GNAT family N-acetyltransferase</fullName>
    </submittedName>
</protein>
<dbReference type="EMBL" id="JBHSLL010000019">
    <property type="protein sequence ID" value="MFC5385873.1"/>
    <property type="molecule type" value="Genomic_DNA"/>
</dbReference>
<reference evidence="3" key="1">
    <citation type="journal article" date="2019" name="Int. J. Syst. Evol. Microbiol.">
        <title>The Global Catalogue of Microorganisms (GCM) 10K type strain sequencing project: providing services to taxonomists for standard genome sequencing and annotation.</title>
        <authorList>
            <consortium name="The Broad Institute Genomics Platform"/>
            <consortium name="The Broad Institute Genome Sequencing Center for Infectious Disease"/>
            <person name="Wu L."/>
            <person name="Ma J."/>
        </authorList>
    </citation>
    <scope>NUCLEOTIDE SEQUENCE [LARGE SCALE GENOMIC DNA]</scope>
    <source>
        <strain evidence="3">CGMCC 4.1415</strain>
    </source>
</reference>